<proteinExistence type="predicted"/>
<comment type="caution">
    <text evidence="2">The sequence shown here is derived from an EMBL/GenBank/DDBJ whole genome shotgun (WGS) entry which is preliminary data.</text>
</comment>
<keyword evidence="1" id="KW-1133">Transmembrane helix</keyword>
<keyword evidence="3" id="KW-1185">Reference proteome</keyword>
<protein>
    <submittedName>
        <fullName evidence="2">Uncharacterized protein</fullName>
    </submittedName>
</protein>
<accession>A0AA39H3I2</accession>
<keyword evidence="1" id="KW-0472">Membrane</keyword>
<dbReference type="AlphaFoldDB" id="A0AA39H3I2"/>
<keyword evidence="1" id="KW-0812">Transmembrane</keyword>
<evidence type="ECO:0000256" key="1">
    <source>
        <dbReference type="SAM" id="Phobius"/>
    </source>
</evidence>
<sequence>MKVVVEAEDKVMNDRTENERMDERWAMWLLMGMFELFIIDGAPIHRFLYVKCMIIRLPRSVCRSVVRRSGTA</sequence>
<organism evidence="2 3">
    <name type="scientific">Steinernema hermaphroditum</name>
    <dbReference type="NCBI Taxonomy" id="289476"/>
    <lineage>
        <taxon>Eukaryota</taxon>
        <taxon>Metazoa</taxon>
        <taxon>Ecdysozoa</taxon>
        <taxon>Nematoda</taxon>
        <taxon>Chromadorea</taxon>
        <taxon>Rhabditida</taxon>
        <taxon>Tylenchina</taxon>
        <taxon>Panagrolaimomorpha</taxon>
        <taxon>Strongyloidoidea</taxon>
        <taxon>Steinernematidae</taxon>
        <taxon>Steinernema</taxon>
    </lineage>
</organism>
<dbReference type="Proteomes" id="UP001175271">
    <property type="component" value="Unassembled WGS sequence"/>
</dbReference>
<name>A0AA39H3I2_9BILA</name>
<dbReference type="EMBL" id="JAUCMV010000005">
    <property type="protein sequence ID" value="KAK0398069.1"/>
    <property type="molecule type" value="Genomic_DNA"/>
</dbReference>
<gene>
    <name evidence="2" type="ORF">QR680_002414</name>
</gene>
<feature type="transmembrane region" description="Helical" evidence="1">
    <location>
        <begin position="25"/>
        <end position="49"/>
    </location>
</feature>
<reference evidence="2" key="1">
    <citation type="submission" date="2023-06" db="EMBL/GenBank/DDBJ databases">
        <title>Genomic analysis of the entomopathogenic nematode Steinernema hermaphroditum.</title>
        <authorList>
            <person name="Schwarz E.M."/>
            <person name="Heppert J.K."/>
            <person name="Baniya A."/>
            <person name="Schwartz H.T."/>
            <person name="Tan C.-H."/>
            <person name="Antoshechkin I."/>
            <person name="Sternberg P.W."/>
            <person name="Goodrich-Blair H."/>
            <person name="Dillman A.R."/>
        </authorList>
    </citation>
    <scope>NUCLEOTIDE SEQUENCE</scope>
    <source>
        <strain evidence="2">PS9179</strain>
        <tissue evidence="2">Whole animal</tissue>
    </source>
</reference>
<evidence type="ECO:0000313" key="2">
    <source>
        <dbReference type="EMBL" id="KAK0398069.1"/>
    </source>
</evidence>
<evidence type="ECO:0000313" key="3">
    <source>
        <dbReference type="Proteomes" id="UP001175271"/>
    </source>
</evidence>